<feature type="coiled-coil region" evidence="1">
    <location>
        <begin position="56"/>
        <end position="108"/>
    </location>
</feature>
<sequence>MSGEKRRYIRVDETELRRLREQESRLRSVQQDLPERLSAVAQQTRQEMQQRLRYLAEREERQAEQTKQLRSYLENLEENTHQYLQQQREQFKSALQEAQLRQEQAIARQKHDLQLAMHAGFEQQREEYLRLTREQRQEYQQLFTQERQAREKGQLQLQQQIDRMVQDIQDIHKSQERKNQLAQDLLADVREIWLAIDRDYQHQRFAPGALAKLQRSLDMAKNNIAAGVSEAGIATSQKTYLDLVDLRLEIEQKEQEWLLLYNAALQDIRSLIAEVQANRQCTIEIGSDEDAEAFKLEVDYWSAGALTAYEQKLAAIESQLTTNEGSLTTEILQELGAKIETLQPQLGEIVEQAKLAILSSQLRAEIGDRVVEALSALGYSLVDPQADSCYAAEDPRQAYGVKVKNIAGDEVVTVITPDRDFGVNSISINTFSPTLLDEKATQQNSQAIFELLDQEGVRQSGELVCNPEPKPEYRELQQFRQQNTQVEQETRFLG</sequence>
<gene>
    <name evidence="2" type="ORF">ABWT76_000759</name>
</gene>
<dbReference type="EMBL" id="CP159837">
    <property type="protein sequence ID" value="XCM37947.1"/>
    <property type="molecule type" value="Genomic_DNA"/>
</dbReference>
<proteinExistence type="predicted"/>
<dbReference type="AlphaFoldDB" id="A0AAU8JFB5"/>
<dbReference type="RefSeq" id="WP_190880505.1">
    <property type="nucleotide sequence ID" value="NZ_CP159837.1"/>
</dbReference>
<protein>
    <recommendedName>
        <fullName evidence="3">Chromosome segregation ATPase</fullName>
    </recommendedName>
</protein>
<keyword evidence="1" id="KW-0175">Coiled coil</keyword>
<name>A0AAU8JFB5_9CYAN</name>
<evidence type="ECO:0000313" key="2">
    <source>
        <dbReference type="EMBL" id="XCM37947.1"/>
    </source>
</evidence>
<reference evidence="2" key="1">
    <citation type="submission" date="2024-07" db="EMBL/GenBank/DDBJ databases">
        <authorList>
            <person name="Kim Y.J."/>
            <person name="Jeong J.Y."/>
        </authorList>
    </citation>
    <scope>NUCLEOTIDE SEQUENCE</scope>
    <source>
        <strain evidence="2">GIHE-MW2</strain>
    </source>
</reference>
<evidence type="ECO:0000256" key="1">
    <source>
        <dbReference type="SAM" id="Coils"/>
    </source>
</evidence>
<accession>A0AAU8JFB5</accession>
<organism evidence="2">
    <name type="scientific">Planktothricoides raciborskii GIHE-MW2</name>
    <dbReference type="NCBI Taxonomy" id="2792601"/>
    <lineage>
        <taxon>Bacteria</taxon>
        <taxon>Bacillati</taxon>
        <taxon>Cyanobacteriota</taxon>
        <taxon>Cyanophyceae</taxon>
        <taxon>Oscillatoriophycideae</taxon>
        <taxon>Oscillatoriales</taxon>
        <taxon>Oscillatoriaceae</taxon>
        <taxon>Planktothricoides</taxon>
    </lineage>
</organism>
<evidence type="ECO:0008006" key="3">
    <source>
        <dbReference type="Google" id="ProtNLM"/>
    </source>
</evidence>